<dbReference type="InterPro" id="IPR018392">
    <property type="entry name" value="LysM"/>
</dbReference>
<dbReference type="Gene3D" id="3.10.350.10">
    <property type="entry name" value="LysM domain"/>
    <property type="match status" value="1"/>
</dbReference>
<evidence type="ECO:0000313" key="5">
    <source>
        <dbReference type="EMBL" id="KAK3011124.1"/>
    </source>
</evidence>
<dbReference type="PANTHER" id="PTHR34997:SF1">
    <property type="entry name" value="PEPTIDOGLYCAN-BINDING LYSIN DOMAIN"/>
    <property type="match status" value="1"/>
</dbReference>
<evidence type="ECO:0000256" key="3">
    <source>
        <dbReference type="SAM" id="SignalP"/>
    </source>
</evidence>
<dbReference type="PROSITE" id="PS51782">
    <property type="entry name" value="LYSM"/>
    <property type="match status" value="1"/>
</dbReference>
<keyword evidence="6" id="KW-1185">Reference proteome</keyword>
<dbReference type="CDD" id="cd00118">
    <property type="entry name" value="LysM"/>
    <property type="match status" value="1"/>
</dbReference>
<dbReference type="AlphaFoldDB" id="A0AA88VNW0"/>
<dbReference type="GO" id="GO:0008061">
    <property type="term" value="F:chitin binding"/>
    <property type="evidence" value="ECO:0007669"/>
    <property type="project" value="UniProtKB-KW"/>
</dbReference>
<evidence type="ECO:0000256" key="2">
    <source>
        <dbReference type="ARBA" id="ARBA00023026"/>
    </source>
</evidence>
<reference evidence="5" key="1">
    <citation type="submission" date="2022-12" db="EMBL/GenBank/DDBJ databases">
        <title>Draft genome assemblies for two species of Escallonia (Escalloniales).</title>
        <authorList>
            <person name="Chanderbali A."/>
            <person name="Dervinis C."/>
            <person name="Anghel I."/>
            <person name="Soltis D."/>
            <person name="Soltis P."/>
            <person name="Zapata F."/>
        </authorList>
    </citation>
    <scope>NUCLEOTIDE SEQUENCE</scope>
    <source>
        <strain evidence="5">UCBG64.0493</strain>
        <tissue evidence="5">Leaf</tissue>
    </source>
</reference>
<proteinExistence type="predicted"/>
<evidence type="ECO:0000256" key="1">
    <source>
        <dbReference type="ARBA" id="ARBA00022669"/>
    </source>
</evidence>
<feature type="signal peptide" evidence="3">
    <location>
        <begin position="1"/>
        <end position="28"/>
    </location>
</feature>
<accession>A0AA88VNW0</accession>
<dbReference type="Proteomes" id="UP001188597">
    <property type="component" value="Unassembled WGS sequence"/>
</dbReference>
<dbReference type="Pfam" id="PF01476">
    <property type="entry name" value="LysM"/>
    <property type="match status" value="1"/>
</dbReference>
<sequence>MAKANINKLAMSLYMVVIVSFLLTSTIAESRSTPSIGFAVAKAAPSCDTVFGVRSGDTCFGIVQTFKLTTEFFDSINPNLNCTALFSGQWVCVDGTAN</sequence>
<feature type="chain" id="PRO_5041649413" description="LysM domain-containing protein" evidence="3">
    <location>
        <begin position="29"/>
        <end position="98"/>
    </location>
</feature>
<dbReference type="PANTHER" id="PTHR34997">
    <property type="entry name" value="AM15"/>
    <property type="match status" value="1"/>
</dbReference>
<comment type="caution">
    <text evidence="5">The sequence shown here is derived from an EMBL/GenBank/DDBJ whole genome shotgun (WGS) entry which is preliminary data.</text>
</comment>
<name>A0AA88VNW0_9ASTE</name>
<evidence type="ECO:0000259" key="4">
    <source>
        <dbReference type="PROSITE" id="PS51782"/>
    </source>
</evidence>
<gene>
    <name evidence="5" type="ORF">RJ639_012683</name>
</gene>
<keyword evidence="2" id="KW-0843">Virulence</keyword>
<dbReference type="InterPro" id="IPR052210">
    <property type="entry name" value="LysM1-like"/>
</dbReference>
<keyword evidence="1" id="KW-0147">Chitin-binding</keyword>
<dbReference type="SUPFAM" id="SSF54106">
    <property type="entry name" value="LysM domain"/>
    <property type="match status" value="1"/>
</dbReference>
<feature type="domain" description="LysM" evidence="4">
    <location>
        <begin position="49"/>
        <end position="93"/>
    </location>
</feature>
<dbReference type="InterPro" id="IPR036779">
    <property type="entry name" value="LysM_dom_sf"/>
</dbReference>
<organism evidence="5 6">
    <name type="scientific">Escallonia herrerae</name>
    <dbReference type="NCBI Taxonomy" id="1293975"/>
    <lineage>
        <taxon>Eukaryota</taxon>
        <taxon>Viridiplantae</taxon>
        <taxon>Streptophyta</taxon>
        <taxon>Embryophyta</taxon>
        <taxon>Tracheophyta</taxon>
        <taxon>Spermatophyta</taxon>
        <taxon>Magnoliopsida</taxon>
        <taxon>eudicotyledons</taxon>
        <taxon>Gunneridae</taxon>
        <taxon>Pentapetalae</taxon>
        <taxon>asterids</taxon>
        <taxon>campanulids</taxon>
        <taxon>Escalloniales</taxon>
        <taxon>Escalloniaceae</taxon>
        <taxon>Escallonia</taxon>
    </lineage>
</organism>
<evidence type="ECO:0000313" key="6">
    <source>
        <dbReference type="Proteomes" id="UP001188597"/>
    </source>
</evidence>
<protein>
    <recommendedName>
        <fullName evidence="4">LysM domain-containing protein</fullName>
    </recommendedName>
</protein>
<dbReference type="EMBL" id="JAVXUP010001481">
    <property type="protein sequence ID" value="KAK3011124.1"/>
    <property type="molecule type" value="Genomic_DNA"/>
</dbReference>
<keyword evidence="3" id="KW-0732">Signal</keyword>